<sequence>MQSPPKPQFASWLIEQVETGQYPGLRYVGATRFRVPWKHNSRKDCSDEDSKIFRAWAVASGKISEFPTDKARWKTNFRCALNNLSERFKMVKDNSKMSEDPHKIYEIVNTERANTCEHPEIPPTHDFPDDSDMIPDIFCSPTGDAPTGNELLNNFMALDLGNQPVDEQTWPNNYGQPPPTVYLGPAENIPPVIPDQPVYYEPNPLPVPYSPPQHSLYDLEVSIFYRKKEMLKTTITASRLQLHYQRAAPELNAYPLCFPSTDGLLDHKQVDYTNRILSSIQRGLLLEVRDTGIYALRQDRCHVFASTSDPSVRHPDPRKLPPNTLEELLSFEKFVDELKNFKEHNGASPEYTINMCFGEKFPDGKALEKKLIVVRVVPLICRQFHEMAQMEGASSLHSFNVSLQLSHGTHNHLFDLISATFSPPAAEEPALEEEHYYLHQV</sequence>
<feature type="domain" description="IRF tryptophan pentad repeat" evidence="1">
    <location>
        <begin position="6"/>
        <end position="109"/>
    </location>
</feature>
<dbReference type="PANTHER" id="PTHR11949:SF2">
    <property type="entry name" value="INTERFERON REGULATORY FACTOR 7"/>
    <property type="match status" value="1"/>
</dbReference>
<dbReference type="InParanoid" id="A0A6P7MR63"/>
<dbReference type="GO" id="GO:0005737">
    <property type="term" value="C:cytoplasm"/>
    <property type="evidence" value="ECO:0007669"/>
    <property type="project" value="Ensembl"/>
</dbReference>
<dbReference type="GO" id="GO:0030097">
    <property type="term" value="P:hemopoiesis"/>
    <property type="evidence" value="ECO:0007669"/>
    <property type="project" value="Ensembl"/>
</dbReference>
<dbReference type="GO" id="GO:1902037">
    <property type="term" value="P:negative regulation of hematopoietic stem cell differentiation"/>
    <property type="evidence" value="ECO:0007669"/>
    <property type="project" value="Ensembl"/>
</dbReference>
<reference evidence="3" key="1">
    <citation type="submission" date="2025-08" db="UniProtKB">
        <authorList>
            <consortium name="RefSeq"/>
        </authorList>
    </citation>
    <scope>IDENTIFICATION</scope>
</reference>
<dbReference type="Gene3D" id="2.60.200.10">
    <property type="match status" value="1"/>
</dbReference>
<dbReference type="InterPro" id="IPR036388">
    <property type="entry name" value="WH-like_DNA-bd_sf"/>
</dbReference>
<name>A0A6P7MR63_BETSP</name>
<dbReference type="AlphaFoldDB" id="A0A6P7MR63"/>
<dbReference type="SUPFAM" id="SSF46785">
    <property type="entry name" value="Winged helix' DNA-binding domain"/>
    <property type="match status" value="1"/>
</dbReference>
<dbReference type="GO" id="GO:0005634">
    <property type="term" value="C:nucleus"/>
    <property type="evidence" value="ECO:0007669"/>
    <property type="project" value="TreeGrafter"/>
</dbReference>
<dbReference type="Proteomes" id="UP000515150">
    <property type="component" value="Chromosome 6"/>
</dbReference>
<dbReference type="InterPro" id="IPR017855">
    <property type="entry name" value="SMAD-like_dom_sf"/>
</dbReference>
<dbReference type="Pfam" id="PF10401">
    <property type="entry name" value="IRF-3"/>
    <property type="match status" value="1"/>
</dbReference>
<keyword evidence="2" id="KW-1185">Reference proteome</keyword>
<dbReference type="PROSITE" id="PS51507">
    <property type="entry name" value="IRF_2"/>
    <property type="match status" value="1"/>
</dbReference>
<dbReference type="InterPro" id="IPR019471">
    <property type="entry name" value="Interferon_reg_factor-3"/>
</dbReference>
<dbReference type="GeneID" id="114857241"/>
<evidence type="ECO:0000259" key="1">
    <source>
        <dbReference type="PROSITE" id="PS51507"/>
    </source>
</evidence>
<dbReference type="PANTHER" id="PTHR11949">
    <property type="entry name" value="INTERFERON REGULATORY FACTOR"/>
    <property type="match status" value="1"/>
</dbReference>
<organism evidence="2 3">
    <name type="scientific">Betta splendens</name>
    <name type="common">Siamese fighting fish</name>
    <dbReference type="NCBI Taxonomy" id="158456"/>
    <lineage>
        <taxon>Eukaryota</taxon>
        <taxon>Metazoa</taxon>
        <taxon>Chordata</taxon>
        <taxon>Craniata</taxon>
        <taxon>Vertebrata</taxon>
        <taxon>Euteleostomi</taxon>
        <taxon>Actinopterygii</taxon>
        <taxon>Neopterygii</taxon>
        <taxon>Teleostei</taxon>
        <taxon>Neoteleostei</taxon>
        <taxon>Acanthomorphata</taxon>
        <taxon>Anabantaria</taxon>
        <taxon>Anabantiformes</taxon>
        <taxon>Anabantoidei</taxon>
        <taxon>Osphronemidae</taxon>
        <taxon>Betta</taxon>
    </lineage>
</organism>
<dbReference type="CDD" id="cd00103">
    <property type="entry name" value="IRF"/>
    <property type="match status" value="1"/>
</dbReference>
<dbReference type="Gene3D" id="1.10.10.10">
    <property type="entry name" value="Winged helix-like DNA-binding domain superfamily/Winged helix DNA-binding domain"/>
    <property type="match status" value="1"/>
</dbReference>
<dbReference type="InterPro" id="IPR036390">
    <property type="entry name" value="WH_DNA-bd_sf"/>
</dbReference>
<dbReference type="PRINTS" id="PR00267">
    <property type="entry name" value="INTFRNREGFCT"/>
</dbReference>
<dbReference type="InterPro" id="IPR001346">
    <property type="entry name" value="Interferon_reg_fact_DNA-bd_dom"/>
</dbReference>
<dbReference type="SMART" id="SM00348">
    <property type="entry name" value="IRF"/>
    <property type="match status" value="1"/>
</dbReference>
<dbReference type="GO" id="GO:0000978">
    <property type="term" value="F:RNA polymerase II cis-regulatory region sequence-specific DNA binding"/>
    <property type="evidence" value="ECO:0007669"/>
    <property type="project" value="TreeGrafter"/>
</dbReference>
<dbReference type="GO" id="GO:0000981">
    <property type="term" value="F:DNA-binding transcription factor activity, RNA polymerase II-specific"/>
    <property type="evidence" value="ECO:0007669"/>
    <property type="project" value="TreeGrafter"/>
</dbReference>
<evidence type="ECO:0000313" key="2">
    <source>
        <dbReference type="Proteomes" id="UP000515150"/>
    </source>
</evidence>
<dbReference type="GO" id="GO:0045580">
    <property type="term" value="P:regulation of T cell differentiation"/>
    <property type="evidence" value="ECO:0007669"/>
    <property type="project" value="Ensembl"/>
</dbReference>
<dbReference type="KEGG" id="bspl:114857241"/>
<dbReference type="CTD" id="3665"/>
<dbReference type="SUPFAM" id="SSF49879">
    <property type="entry name" value="SMAD/FHA domain"/>
    <property type="match status" value="1"/>
</dbReference>
<dbReference type="OrthoDB" id="9836034at2759"/>
<accession>A0A6P7MR63</accession>
<dbReference type="GO" id="GO:0009615">
    <property type="term" value="P:response to virus"/>
    <property type="evidence" value="ECO:0007669"/>
    <property type="project" value="Ensembl"/>
</dbReference>
<dbReference type="GO" id="GO:0002376">
    <property type="term" value="P:immune system process"/>
    <property type="evidence" value="ECO:0007669"/>
    <property type="project" value="TreeGrafter"/>
</dbReference>
<protein>
    <submittedName>
        <fullName evidence="3">Interferon regulatory factor 7</fullName>
    </submittedName>
</protein>
<dbReference type="FunFam" id="1.10.10.10:FF:000631">
    <property type="entry name" value="Interferon regulatory factor 7"/>
    <property type="match status" value="1"/>
</dbReference>
<dbReference type="GO" id="GO:0045893">
    <property type="term" value="P:positive regulation of DNA-templated transcription"/>
    <property type="evidence" value="ECO:0007669"/>
    <property type="project" value="UniProtKB-ARBA"/>
</dbReference>
<dbReference type="SMART" id="SM01243">
    <property type="entry name" value="IRF-3"/>
    <property type="match status" value="1"/>
</dbReference>
<dbReference type="InterPro" id="IPR008984">
    <property type="entry name" value="SMAD_FHA_dom_sf"/>
</dbReference>
<evidence type="ECO:0000313" key="3">
    <source>
        <dbReference type="RefSeq" id="XP_029009386.1"/>
    </source>
</evidence>
<gene>
    <name evidence="3" type="primary">irf7</name>
</gene>
<dbReference type="FunCoup" id="A0A6P7MR63">
    <property type="interactions" value="911"/>
</dbReference>
<dbReference type="GO" id="GO:0035675">
    <property type="term" value="P:neuromast hair cell development"/>
    <property type="evidence" value="ECO:0007669"/>
    <property type="project" value="Ensembl"/>
</dbReference>
<proteinExistence type="predicted"/>
<dbReference type="Pfam" id="PF00605">
    <property type="entry name" value="IRF"/>
    <property type="match status" value="1"/>
</dbReference>
<dbReference type="RefSeq" id="XP_029009386.1">
    <property type="nucleotide sequence ID" value="XM_029153553.3"/>
</dbReference>